<feature type="transmembrane region" description="Helical" evidence="7">
    <location>
        <begin position="47"/>
        <end position="64"/>
    </location>
</feature>
<evidence type="ECO:0000256" key="3">
    <source>
        <dbReference type="ARBA" id="ARBA00022692"/>
    </source>
</evidence>
<evidence type="ECO:0000256" key="4">
    <source>
        <dbReference type="ARBA" id="ARBA00022989"/>
    </source>
</evidence>
<comment type="caution">
    <text evidence="8">The sequence shown here is derived from an EMBL/GenBank/DDBJ whole genome shotgun (WGS) entry which is preliminary data.</text>
</comment>
<protein>
    <submittedName>
        <fullName evidence="8">ABC transporter permease</fullName>
    </submittedName>
</protein>
<evidence type="ECO:0000256" key="6">
    <source>
        <dbReference type="SAM" id="MobiDB-lite"/>
    </source>
</evidence>
<sequence>MTAISPPSTPAVPGTPPQSPPPPPSSRRSRLRGWNSTGVTRLRREGAIAPIAAFVVFFVVYVIINPELLTRFQLQTASNLVVPLALVALGQLVVVLVGGIDISIGAIMSLCNVVFATQLLTLPVPVAILLAVLVGLGCGLFNGFLVAYAGLPAIAVTLASAFIFGSLAREVLDRPGGGVTKEIYLATSGELLPFVPVALVWLAAIAVGLWLLLQRTALGRHIYGVGSNMESVRAAGINARLTKLLAFGLAGVLTSFGAMMLASSTVTGDPRSGDPYLLSSIAAVALAGAAFTGGRGSIIGTILAACTLGLIGNLLFFAGVNSYWQYVISALIIVAVVGLPVVWRRVAFRVKGIRS</sequence>
<accession>A0ABT2GDG6</accession>
<feature type="transmembrane region" description="Helical" evidence="7">
    <location>
        <begin position="298"/>
        <end position="317"/>
    </location>
</feature>
<keyword evidence="5 7" id="KW-0472">Membrane</keyword>
<proteinExistence type="predicted"/>
<organism evidence="8 9">
    <name type="scientific">Herbiconiux gentiana</name>
    <dbReference type="NCBI Taxonomy" id="2970912"/>
    <lineage>
        <taxon>Bacteria</taxon>
        <taxon>Bacillati</taxon>
        <taxon>Actinomycetota</taxon>
        <taxon>Actinomycetes</taxon>
        <taxon>Micrococcales</taxon>
        <taxon>Microbacteriaceae</taxon>
        <taxon>Herbiconiux</taxon>
    </lineage>
</organism>
<dbReference type="EMBL" id="JANTEZ010000002">
    <property type="protein sequence ID" value="MCS5714156.1"/>
    <property type="molecule type" value="Genomic_DNA"/>
</dbReference>
<dbReference type="Pfam" id="PF02653">
    <property type="entry name" value="BPD_transp_2"/>
    <property type="match status" value="1"/>
</dbReference>
<evidence type="ECO:0000256" key="5">
    <source>
        <dbReference type="ARBA" id="ARBA00023136"/>
    </source>
</evidence>
<feature type="transmembrane region" description="Helical" evidence="7">
    <location>
        <begin position="275"/>
        <end position="291"/>
    </location>
</feature>
<dbReference type="RefSeq" id="WP_259485684.1">
    <property type="nucleotide sequence ID" value="NZ_JANTEZ010000002.1"/>
</dbReference>
<name>A0ABT2GDG6_9MICO</name>
<keyword evidence="4 7" id="KW-1133">Transmembrane helix</keyword>
<dbReference type="Proteomes" id="UP001165580">
    <property type="component" value="Unassembled WGS sequence"/>
</dbReference>
<reference evidence="8" key="1">
    <citation type="submission" date="2022-08" db="EMBL/GenBank/DDBJ databases">
        <authorList>
            <person name="Deng Y."/>
            <person name="Han X.-F."/>
            <person name="Zhang Y.-Q."/>
        </authorList>
    </citation>
    <scope>NUCLEOTIDE SEQUENCE</scope>
    <source>
        <strain evidence="8">CPCC 205716</strain>
    </source>
</reference>
<gene>
    <name evidence="8" type="ORF">NVV95_06275</name>
</gene>
<feature type="transmembrane region" description="Helical" evidence="7">
    <location>
        <begin position="76"/>
        <end position="100"/>
    </location>
</feature>
<keyword evidence="3 7" id="KW-0812">Transmembrane</keyword>
<feature type="transmembrane region" description="Helical" evidence="7">
    <location>
        <begin position="145"/>
        <end position="168"/>
    </location>
</feature>
<feature type="transmembrane region" description="Helical" evidence="7">
    <location>
        <begin position="244"/>
        <end position="263"/>
    </location>
</feature>
<feature type="compositionally biased region" description="Pro residues" evidence="6">
    <location>
        <begin position="7"/>
        <end position="25"/>
    </location>
</feature>
<keyword evidence="9" id="KW-1185">Reference proteome</keyword>
<dbReference type="PANTHER" id="PTHR32196">
    <property type="entry name" value="ABC TRANSPORTER PERMEASE PROTEIN YPHD-RELATED-RELATED"/>
    <property type="match status" value="1"/>
</dbReference>
<dbReference type="InterPro" id="IPR001851">
    <property type="entry name" value="ABC_transp_permease"/>
</dbReference>
<feature type="transmembrane region" description="Helical" evidence="7">
    <location>
        <begin position="106"/>
        <end position="133"/>
    </location>
</feature>
<evidence type="ECO:0000313" key="9">
    <source>
        <dbReference type="Proteomes" id="UP001165580"/>
    </source>
</evidence>
<feature type="transmembrane region" description="Helical" evidence="7">
    <location>
        <begin position="323"/>
        <end position="343"/>
    </location>
</feature>
<feature type="region of interest" description="Disordered" evidence="6">
    <location>
        <begin position="1"/>
        <end position="33"/>
    </location>
</feature>
<feature type="transmembrane region" description="Helical" evidence="7">
    <location>
        <begin position="191"/>
        <end position="213"/>
    </location>
</feature>
<evidence type="ECO:0000256" key="1">
    <source>
        <dbReference type="ARBA" id="ARBA00004651"/>
    </source>
</evidence>
<evidence type="ECO:0000313" key="8">
    <source>
        <dbReference type="EMBL" id="MCS5714156.1"/>
    </source>
</evidence>
<evidence type="ECO:0000256" key="2">
    <source>
        <dbReference type="ARBA" id="ARBA00022475"/>
    </source>
</evidence>
<comment type="subcellular location">
    <subcellularLocation>
        <location evidence="1">Cell membrane</location>
        <topology evidence="1">Multi-pass membrane protein</topology>
    </subcellularLocation>
</comment>
<dbReference type="CDD" id="cd06579">
    <property type="entry name" value="TM_PBP1_transp_AraH_like"/>
    <property type="match status" value="1"/>
</dbReference>
<evidence type="ECO:0000256" key="7">
    <source>
        <dbReference type="SAM" id="Phobius"/>
    </source>
</evidence>
<keyword evidence="2" id="KW-1003">Cell membrane</keyword>